<evidence type="ECO:0000313" key="2">
    <source>
        <dbReference type="Proteomes" id="UP000679498"/>
    </source>
</evidence>
<evidence type="ECO:0000313" key="1">
    <source>
        <dbReference type="EMBL" id="QWB28910.1"/>
    </source>
</evidence>
<name>A0ABX8G5R1_EXIAC</name>
<reference evidence="1 2" key="1">
    <citation type="submission" date="2021-05" db="EMBL/GenBank/DDBJ databases">
        <title>Biocontrol using Exiguobacterium acetylicum SI17 against litchi downy blight caused by Peronophythora litchii.</title>
        <authorList>
            <person name="Zheng L."/>
        </authorList>
    </citation>
    <scope>NUCLEOTIDE SEQUENCE [LARGE SCALE GENOMIC DNA]</scope>
    <source>
        <strain evidence="1 2">SI17</strain>
    </source>
</reference>
<dbReference type="Proteomes" id="UP000679498">
    <property type="component" value="Chromosome"/>
</dbReference>
<accession>A0ABX8G5R1</accession>
<sequence length="92" mass="10270">MADAQTELLILSAFQSDAGYQAEEIQDMSPTAIKRHLSSLDAAFNRLLHQLFLHQSQPDILCQRFMTILSGAVATKCAIRAKRFKEATLVHP</sequence>
<dbReference type="EMBL" id="CP075897">
    <property type="protein sequence ID" value="QWB28910.1"/>
    <property type="molecule type" value="Genomic_DNA"/>
</dbReference>
<protein>
    <submittedName>
        <fullName evidence="1">Uncharacterized protein</fullName>
    </submittedName>
</protein>
<proteinExistence type="predicted"/>
<gene>
    <name evidence="1" type="ORF">KKI46_09895</name>
</gene>
<dbReference type="RefSeq" id="WP_069940816.1">
    <property type="nucleotide sequence ID" value="NZ_CP075897.1"/>
</dbReference>
<organism evidence="1 2">
    <name type="scientific">Exiguobacterium acetylicum</name>
    <name type="common">Brevibacterium acetylicum</name>
    <dbReference type="NCBI Taxonomy" id="41170"/>
    <lineage>
        <taxon>Bacteria</taxon>
        <taxon>Bacillati</taxon>
        <taxon>Bacillota</taxon>
        <taxon>Bacilli</taxon>
        <taxon>Bacillales</taxon>
        <taxon>Bacillales Family XII. Incertae Sedis</taxon>
        <taxon>Exiguobacterium</taxon>
    </lineage>
</organism>
<dbReference type="GeneID" id="88811988"/>
<keyword evidence="2" id="KW-1185">Reference proteome</keyword>